<keyword evidence="4 8" id="KW-0812">Transmembrane</keyword>
<feature type="transmembrane region" description="Helical" evidence="8">
    <location>
        <begin position="646"/>
        <end position="675"/>
    </location>
</feature>
<comment type="caution">
    <text evidence="13">The sequence shown here is derived from an EMBL/GenBank/DDBJ whole genome shotgun (WGS) entry which is preliminary data.</text>
</comment>
<reference evidence="13 14" key="1">
    <citation type="submission" date="2019-12" db="EMBL/GenBank/DDBJ databases">
        <authorList>
            <person name="Li M."/>
        </authorList>
    </citation>
    <scope>NUCLEOTIDE SEQUENCE [LARGE SCALE GENOMIC DNA]</scope>
    <source>
        <strain evidence="13 14">GBMRC 2024</strain>
    </source>
</reference>
<dbReference type="GO" id="GO:0008381">
    <property type="term" value="F:mechanosensitive monoatomic ion channel activity"/>
    <property type="evidence" value="ECO:0007669"/>
    <property type="project" value="UniProtKB-ARBA"/>
</dbReference>
<dbReference type="PROSITE" id="PS51318">
    <property type="entry name" value="TAT"/>
    <property type="match status" value="1"/>
</dbReference>
<feature type="signal peptide" evidence="9">
    <location>
        <begin position="1"/>
        <end position="32"/>
    </location>
</feature>
<dbReference type="SUPFAM" id="SSF82689">
    <property type="entry name" value="Mechanosensitive channel protein MscS (YggB), C-terminal domain"/>
    <property type="match status" value="1"/>
</dbReference>
<accession>A0A6L7G243</accession>
<keyword evidence="9" id="KW-0732">Signal</keyword>
<feature type="compositionally biased region" description="Basic and acidic residues" evidence="7">
    <location>
        <begin position="54"/>
        <end position="75"/>
    </location>
</feature>
<evidence type="ECO:0000259" key="10">
    <source>
        <dbReference type="Pfam" id="PF00924"/>
    </source>
</evidence>
<keyword evidence="6 8" id="KW-0472">Membrane</keyword>
<evidence type="ECO:0000256" key="2">
    <source>
        <dbReference type="ARBA" id="ARBA00008017"/>
    </source>
</evidence>
<feature type="domain" description="Mechanosensitive ion channel MscS C-terminal" evidence="12">
    <location>
        <begin position="738"/>
        <end position="819"/>
    </location>
</feature>
<sequence length="880" mass="94769">MTILTRRFLLRLCLILTLVTVIQGAWPGPAVAQNGSALDSTLSSILPGNEEEGDQKAADGDKAASDSKTKTETKSSDSAQSRTPPAVPSHSEQGLTKADYETWNTIASRAEQSIQDNRASETAYEQLRSQLVTWRDQFQKEESANSTAISTVQAQLDALGPAPADGQEENEVDAKQRDDLQSRLAELQAPAKQATLAYSRADALIKSVDVILRDRQTQALITLGTSPLDLTKWPGAFDAALTFFRNVAADSIDAWHNGSQRSVFRQNLPLVIGLLGLALILLARGRDWIERLALKVLGTERSASRWLISFIVSLGQIILPVGGIVALYTAAVISGLMSSRVQALAQTVPFIGLLLFTARWVGGYIFPVADGSNAPLELTIGQRREGRVYANVLGALMALYILISRVADFEGWDQSTLVVLVFPILVVIALFLLRLSRFLIAHAATVQSEGGEIGFRAQLVMVLGRTVFIVAIVAPILCAIGYFQAARTLIFPTLLSLEMIGFLVILHRLTEEVYVLLTGNRSGVAEALLPVLVNLVLGLLSVPVFALIWGARITDLTEMWSRFVAGFTIGDTHISPADFLTFVVIFAAGYAVTRMLQKAMKTTILPKTKLDIGGRNAAVSGIGYIGIFLAALLAITLAGIDLSSLAIVAGALSVGVGFGLQTIVQNFVSGIILLIERPISEGDWIEVGGKQGFVRAISVRSTRIETFDRTDVIVPNADLISGQVTNWTRGNLIGRLIVTVGVAYGSDTRRVQKILQEVAEAQPLVLLNPPPGVVFQGFGADSLDFEIRMILRDVTQMLGVKTEINHQIAARFAQEGIEIPFAQRDIWLRNPEALHPQPSSTPAVPRGVEQGPTLADGPAPSHMRDDGDAGGDGEGDGGDR</sequence>
<feature type="transmembrane region" description="Helical" evidence="8">
    <location>
        <begin position="306"/>
        <end position="331"/>
    </location>
</feature>
<dbReference type="Proteomes" id="UP000477911">
    <property type="component" value="Unassembled WGS sequence"/>
</dbReference>
<evidence type="ECO:0000313" key="14">
    <source>
        <dbReference type="Proteomes" id="UP000477911"/>
    </source>
</evidence>
<evidence type="ECO:0000256" key="7">
    <source>
        <dbReference type="SAM" id="MobiDB-lite"/>
    </source>
</evidence>
<feature type="transmembrane region" description="Helical" evidence="8">
    <location>
        <begin position="527"/>
        <end position="551"/>
    </location>
</feature>
<evidence type="ECO:0000259" key="12">
    <source>
        <dbReference type="Pfam" id="PF21082"/>
    </source>
</evidence>
<dbReference type="InterPro" id="IPR022249">
    <property type="entry name" value="DUF3772"/>
</dbReference>
<dbReference type="GO" id="GO:0005886">
    <property type="term" value="C:plasma membrane"/>
    <property type="evidence" value="ECO:0007669"/>
    <property type="project" value="UniProtKB-SubCell"/>
</dbReference>
<feature type="domain" description="Mechanosensitive ion channel MscS" evidence="10">
    <location>
        <begin position="662"/>
        <end position="729"/>
    </location>
</feature>
<protein>
    <submittedName>
        <fullName evidence="13">DUF3772 domain-containing protein</fullName>
    </submittedName>
</protein>
<feature type="transmembrane region" description="Helical" evidence="8">
    <location>
        <begin position="343"/>
        <end position="366"/>
    </location>
</feature>
<comment type="similarity">
    <text evidence="2">Belongs to the MscS (TC 1.A.23) family.</text>
</comment>
<dbReference type="Pfam" id="PF12607">
    <property type="entry name" value="DUF3772"/>
    <property type="match status" value="1"/>
</dbReference>
<dbReference type="PANTHER" id="PTHR30347:SF1">
    <property type="entry name" value="MECHANOSENSITIVE CHANNEL MSCK"/>
    <property type="match status" value="1"/>
</dbReference>
<feature type="transmembrane region" description="Helical" evidence="8">
    <location>
        <begin position="617"/>
        <end position="640"/>
    </location>
</feature>
<dbReference type="InterPro" id="IPR006685">
    <property type="entry name" value="MscS_channel_2nd"/>
</dbReference>
<dbReference type="AlphaFoldDB" id="A0A6L7G243"/>
<dbReference type="EMBL" id="WUMU01000004">
    <property type="protein sequence ID" value="MXN17517.1"/>
    <property type="molecule type" value="Genomic_DNA"/>
</dbReference>
<feature type="transmembrane region" description="Helical" evidence="8">
    <location>
        <begin position="579"/>
        <end position="596"/>
    </location>
</feature>
<dbReference type="PROSITE" id="PS01246">
    <property type="entry name" value="UPF0003"/>
    <property type="match status" value="1"/>
</dbReference>
<proteinExistence type="inferred from homology"/>
<dbReference type="InterPro" id="IPR011014">
    <property type="entry name" value="MscS_channel_TM-2"/>
</dbReference>
<dbReference type="InterPro" id="IPR023408">
    <property type="entry name" value="MscS_beta-dom_sf"/>
</dbReference>
<dbReference type="InterPro" id="IPR010920">
    <property type="entry name" value="LSM_dom_sf"/>
</dbReference>
<feature type="region of interest" description="Disordered" evidence="7">
    <location>
        <begin position="832"/>
        <end position="880"/>
    </location>
</feature>
<feature type="transmembrane region" description="Helical" evidence="8">
    <location>
        <begin position="386"/>
        <end position="403"/>
    </location>
</feature>
<feature type="region of interest" description="Disordered" evidence="7">
    <location>
        <begin position="42"/>
        <end position="96"/>
    </location>
</feature>
<feature type="transmembrane region" description="Helical" evidence="8">
    <location>
        <begin position="489"/>
        <end position="506"/>
    </location>
</feature>
<evidence type="ECO:0000256" key="1">
    <source>
        <dbReference type="ARBA" id="ARBA00004651"/>
    </source>
</evidence>
<evidence type="ECO:0000256" key="6">
    <source>
        <dbReference type="ARBA" id="ARBA00023136"/>
    </source>
</evidence>
<feature type="compositionally biased region" description="Acidic residues" evidence="7">
    <location>
        <begin position="868"/>
        <end position="880"/>
    </location>
</feature>
<dbReference type="SUPFAM" id="SSF50182">
    <property type="entry name" value="Sm-like ribonucleoproteins"/>
    <property type="match status" value="1"/>
</dbReference>
<evidence type="ECO:0000256" key="8">
    <source>
        <dbReference type="SAM" id="Phobius"/>
    </source>
</evidence>
<dbReference type="InterPro" id="IPR011066">
    <property type="entry name" value="MscS_channel_C_sf"/>
</dbReference>
<dbReference type="Pfam" id="PF21082">
    <property type="entry name" value="MS_channel_3rd"/>
    <property type="match status" value="1"/>
</dbReference>
<comment type="subcellular location">
    <subcellularLocation>
        <location evidence="1">Cell membrane</location>
        <topology evidence="1">Multi-pass membrane protein</topology>
    </subcellularLocation>
</comment>
<evidence type="ECO:0000256" key="5">
    <source>
        <dbReference type="ARBA" id="ARBA00022989"/>
    </source>
</evidence>
<feature type="domain" description="DUF3772" evidence="11">
    <location>
        <begin position="192"/>
        <end position="239"/>
    </location>
</feature>
<dbReference type="Gene3D" id="2.30.30.60">
    <property type="match status" value="1"/>
</dbReference>
<organism evidence="13 14">
    <name type="scientific">Pseudooceanicola albus</name>
    <dbReference type="NCBI Taxonomy" id="2692189"/>
    <lineage>
        <taxon>Bacteria</taxon>
        <taxon>Pseudomonadati</taxon>
        <taxon>Pseudomonadota</taxon>
        <taxon>Alphaproteobacteria</taxon>
        <taxon>Rhodobacterales</taxon>
        <taxon>Paracoccaceae</taxon>
        <taxon>Pseudooceanicola</taxon>
    </lineage>
</organism>
<keyword evidence="5 8" id="KW-1133">Transmembrane helix</keyword>
<evidence type="ECO:0000313" key="13">
    <source>
        <dbReference type="EMBL" id="MXN17517.1"/>
    </source>
</evidence>
<name>A0A6L7G243_9RHOB</name>
<gene>
    <name evidence="13" type="ORF">GR170_06705</name>
</gene>
<feature type="transmembrane region" description="Helical" evidence="8">
    <location>
        <begin position="462"/>
        <end position="483"/>
    </location>
</feature>
<feature type="chain" id="PRO_5026704540" evidence="9">
    <location>
        <begin position="33"/>
        <end position="880"/>
    </location>
</feature>
<keyword evidence="14" id="KW-1185">Reference proteome</keyword>
<dbReference type="RefSeq" id="WP_160892902.1">
    <property type="nucleotide sequence ID" value="NZ_WUMU01000004.1"/>
</dbReference>
<dbReference type="Gene3D" id="1.10.287.1260">
    <property type="match status" value="1"/>
</dbReference>
<keyword evidence="3" id="KW-1003">Cell membrane</keyword>
<evidence type="ECO:0000256" key="9">
    <source>
        <dbReference type="SAM" id="SignalP"/>
    </source>
</evidence>
<dbReference type="InterPro" id="IPR006686">
    <property type="entry name" value="MscS_channel_CS"/>
</dbReference>
<dbReference type="InterPro" id="IPR049278">
    <property type="entry name" value="MS_channel_C"/>
</dbReference>
<evidence type="ECO:0000256" key="4">
    <source>
        <dbReference type="ARBA" id="ARBA00022692"/>
    </source>
</evidence>
<dbReference type="SUPFAM" id="SSF82861">
    <property type="entry name" value="Mechanosensitive channel protein MscS (YggB), transmembrane region"/>
    <property type="match status" value="1"/>
</dbReference>
<dbReference type="InterPro" id="IPR052702">
    <property type="entry name" value="MscS-like_channel"/>
</dbReference>
<evidence type="ECO:0000259" key="11">
    <source>
        <dbReference type="Pfam" id="PF12607"/>
    </source>
</evidence>
<dbReference type="InterPro" id="IPR006311">
    <property type="entry name" value="TAT_signal"/>
</dbReference>
<feature type="transmembrane region" description="Helical" evidence="8">
    <location>
        <begin position="268"/>
        <end position="285"/>
    </location>
</feature>
<feature type="transmembrane region" description="Helical" evidence="8">
    <location>
        <begin position="415"/>
        <end position="433"/>
    </location>
</feature>
<dbReference type="Pfam" id="PF00924">
    <property type="entry name" value="MS_channel_2nd"/>
    <property type="match status" value="1"/>
</dbReference>
<evidence type="ECO:0000256" key="3">
    <source>
        <dbReference type="ARBA" id="ARBA00022475"/>
    </source>
</evidence>
<dbReference type="Gene3D" id="3.30.70.100">
    <property type="match status" value="1"/>
</dbReference>
<dbReference type="PANTHER" id="PTHR30347">
    <property type="entry name" value="POTASSIUM CHANNEL RELATED"/>
    <property type="match status" value="1"/>
</dbReference>